<organism evidence="2 3">
    <name type="scientific">Spirodela intermedia</name>
    <name type="common">Intermediate duckweed</name>
    <dbReference type="NCBI Taxonomy" id="51605"/>
    <lineage>
        <taxon>Eukaryota</taxon>
        <taxon>Viridiplantae</taxon>
        <taxon>Streptophyta</taxon>
        <taxon>Embryophyta</taxon>
        <taxon>Tracheophyta</taxon>
        <taxon>Spermatophyta</taxon>
        <taxon>Magnoliopsida</taxon>
        <taxon>Liliopsida</taxon>
        <taxon>Araceae</taxon>
        <taxon>Lemnoideae</taxon>
        <taxon>Spirodela</taxon>
    </lineage>
</organism>
<evidence type="ECO:0000313" key="2">
    <source>
        <dbReference type="EMBL" id="CAA7402687.1"/>
    </source>
</evidence>
<dbReference type="OrthoDB" id="10331077at2759"/>
<keyword evidence="3" id="KW-1185">Reference proteome</keyword>
<protein>
    <submittedName>
        <fullName evidence="2">Uncharacterized protein</fullName>
    </submittedName>
</protein>
<evidence type="ECO:0000313" key="3">
    <source>
        <dbReference type="Proteomes" id="UP000663760"/>
    </source>
</evidence>
<feature type="compositionally biased region" description="Basic and acidic residues" evidence="1">
    <location>
        <begin position="206"/>
        <end position="217"/>
    </location>
</feature>
<name>A0A7I8KXY9_SPIIN</name>
<feature type="compositionally biased region" description="Basic and acidic residues" evidence="1">
    <location>
        <begin position="179"/>
        <end position="193"/>
    </location>
</feature>
<feature type="region of interest" description="Disordered" evidence="1">
    <location>
        <begin position="177"/>
        <end position="217"/>
    </location>
</feature>
<reference evidence="2" key="1">
    <citation type="submission" date="2020-02" db="EMBL/GenBank/DDBJ databases">
        <authorList>
            <person name="Scholz U."/>
            <person name="Mascher M."/>
            <person name="Fiebig A."/>
        </authorList>
    </citation>
    <scope>NUCLEOTIDE SEQUENCE</scope>
</reference>
<dbReference type="Proteomes" id="UP000663760">
    <property type="component" value="Chromosome 9"/>
</dbReference>
<feature type="compositionally biased region" description="Polar residues" evidence="1">
    <location>
        <begin position="129"/>
        <end position="143"/>
    </location>
</feature>
<proteinExistence type="predicted"/>
<sequence>MHHRERRARPHLIRSKKTNPFHRLCNSIEGRRFLVLAKTAPMTTPRNTRGSSLCTLKCARANATALRRMDQRKDMYLVREGRRKPLNTISSHTGAQTETTTAYRAIATGSRANIDCSTLETPTGEDDTMGTSGNMTHPRTTSSCQFPLRLKRNQPAVENSDACKAFDDRFLAEASCMGQERDDPGTHKPERCNPNRPWYRPSLPRGPKESNKYLKDR</sequence>
<feature type="region of interest" description="Disordered" evidence="1">
    <location>
        <begin position="116"/>
        <end position="143"/>
    </location>
</feature>
<gene>
    <name evidence="2" type="ORF">SI8410_09013365</name>
</gene>
<evidence type="ECO:0000256" key="1">
    <source>
        <dbReference type="SAM" id="MobiDB-lite"/>
    </source>
</evidence>
<accession>A0A7I8KXY9</accession>
<dbReference type="AlphaFoldDB" id="A0A7I8KXY9"/>
<dbReference type="EMBL" id="LR746272">
    <property type="protein sequence ID" value="CAA7402687.1"/>
    <property type="molecule type" value="Genomic_DNA"/>
</dbReference>